<evidence type="ECO:0000259" key="2">
    <source>
        <dbReference type="PROSITE" id="PS51767"/>
    </source>
</evidence>
<protein>
    <submittedName>
        <fullName evidence="3">Acid protease</fullName>
    </submittedName>
</protein>
<comment type="similarity">
    <text evidence="1">Belongs to the peptidase A1 family.</text>
</comment>
<keyword evidence="4" id="KW-1185">Reference proteome</keyword>
<name>A0A165QHA2_EXIGL</name>
<dbReference type="Proteomes" id="UP000077266">
    <property type="component" value="Unassembled WGS sequence"/>
</dbReference>
<dbReference type="Gene3D" id="2.60.120.260">
    <property type="entry name" value="Galactose-binding domain-like"/>
    <property type="match status" value="1"/>
</dbReference>
<dbReference type="InterPro" id="IPR033121">
    <property type="entry name" value="PEPTIDASE_A1"/>
</dbReference>
<sequence>MDIGVGSSDAAVSYQPSDGWAGIGAPGAFGGGDAQFLLSNADQGVVTFTFPAASSSFEFWGYKRSDGGMYSLTVDGGDAVQVDYYDPNSTGDDPPAKLYSRDDLSNDMHTVVITNVNDDRVSKFGQMNIDHFEIVGVPAPPKAPSFPDGSWIAEAPLEFSYHVKISLGADSPLNGGNGDTVNVLFDTGATGDWVIWNGCEQEQCQNHGQYKSSTSNFQNTSQTDIAVYGSGGPANTLGSWRITDTVTLGNATIQSTTFGACYQVPEGGEGLDGNFGMAKAYCNGNLCGNYPSFVENMYEQGIISAPVLAFYQLAPNDKPADGVQSVAQIGGIDANKFKGSMDWVPLTSESQWQIPNAQRFISDGSGNTVDGTSQFTHTTMALDTGDPGLLGLPSNDWQTLLNLAGARDDGKFPCSSTMTWNFHGTTNRNYTFALADTGSDDGSGFCNALANDAGDTTNWITGAPFLDQYYVAWYFGEKGVGSTIGFAEKNLDANAATVSPVVGTA</sequence>
<gene>
    <name evidence="3" type="ORF">EXIGLDRAFT_721804</name>
</gene>
<dbReference type="EMBL" id="KV425883">
    <property type="protein sequence ID" value="KZW03614.1"/>
    <property type="molecule type" value="Genomic_DNA"/>
</dbReference>
<keyword evidence="3" id="KW-0378">Hydrolase</keyword>
<keyword evidence="3" id="KW-0645">Protease</keyword>
<organism evidence="3 4">
    <name type="scientific">Exidia glandulosa HHB12029</name>
    <dbReference type="NCBI Taxonomy" id="1314781"/>
    <lineage>
        <taxon>Eukaryota</taxon>
        <taxon>Fungi</taxon>
        <taxon>Dikarya</taxon>
        <taxon>Basidiomycota</taxon>
        <taxon>Agaricomycotina</taxon>
        <taxon>Agaricomycetes</taxon>
        <taxon>Auriculariales</taxon>
        <taxon>Exidiaceae</taxon>
        <taxon>Exidia</taxon>
    </lineage>
</organism>
<dbReference type="InParanoid" id="A0A165QHA2"/>
<evidence type="ECO:0000256" key="1">
    <source>
        <dbReference type="ARBA" id="ARBA00007447"/>
    </source>
</evidence>
<dbReference type="Gene3D" id="2.40.70.10">
    <property type="entry name" value="Acid Proteases"/>
    <property type="match status" value="2"/>
</dbReference>
<evidence type="ECO:0000313" key="3">
    <source>
        <dbReference type="EMBL" id="KZW03614.1"/>
    </source>
</evidence>
<reference evidence="3 4" key="1">
    <citation type="journal article" date="2016" name="Mol. Biol. Evol.">
        <title>Comparative Genomics of Early-Diverging Mushroom-Forming Fungi Provides Insights into the Origins of Lignocellulose Decay Capabilities.</title>
        <authorList>
            <person name="Nagy L.G."/>
            <person name="Riley R."/>
            <person name="Tritt A."/>
            <person name="Adam C."/>
            <person name="Daum C."/>
            <person name="Floudas D."/>
            <person name="Sun H."/>
            <person name="Yadav J.S."/>
            <person name="Pangilinan J."/>
            <person name="Larsson K.H."/>
            <person name="Matsuura K."/>
            <person name="Barry K."/>
            <person name="Labutti K."/>
            <person name="Kuo R."/>
            <person name="Ohm R.A."/>
            <person name="Bhattacharya S.S."/>
            <person name="Shirouzu T."/>
            <person name="Yoshinaga Y."/>
            <person name="Martin F.M."/>
            <person name="Grigoriev I.V."/>
            <person name="Hibbett D.S."/>
        </authorList>
    </citation>
    <scope>NUCLEOTIDE SEQUENCE [LARGE SCALE GENOMIC DNA]</scope>
    <source>
        <strain evidence="3 4">HHB12029</strain>
    </source>
</reference>
<dbReference type="InterPro" id="IPR034164">
    <property type="entry name" value="Pepsin-like_dom"/>
</dbReference>
<evidence type="ECO:0000313" key="4">
    <source>
        <dbReference type="Proteomes" id="UP000077266"/>
    </source>
</evidence>
<accession>A0A165QHA2</accession>
<feature type="domain" description="Peptidase A1" evidence="2">
    <location>
        <begin position="161"/>
        <end position="487"/>
    </location>
</feature>
<dbReference type="SUPFAM" id="SSF50630">
    <property type="entry name" value="Acid proteases"/>
    <property type="match status" value="1"/>
</dbReference>
<dbReference type="GO" id="GO:0006508">
    <property type="term" value="P:proteolysis"/>
    <property type="evidence" value="ECO:0007669"/>
    <property type="project" value="UniProtKB-KW"/>
</dbReference>
<dbReference type="PANTHER" id="PTHR47966:SF75">
    <property type="entry name" value="ENDOPEPTIDASE (CTSD), PUTATIVE (AFU_ORTHOLOGUE AFUA_4G07040)-RELATED"/>
    <property type="match status" value="1"/>
</dbReference>
<dbReference type="PROSITE" id="PS51767">
    <property type="entry name" value="PEPTIDASE_A1"/>
    <property type="match status" value="1"/>
</dbReference>
<dbReference type="GO" id="GO:0004190">
    <property type="term" value="F:aspartic-type endopeptidase activity"/>
    <property type="evidence" value="ECO:0007669"/>
    <property type="project" value="InterPro"/>
</dbReference>
<proteinExistence type="inferred from homology"/>
<dbReference type="AlphaFoldDB" id="A0A165QHA2"/>
<dbReference type="PRINTS" id="PR00792">
    <property type="entry name" value="PEPSIN"/>
</dbReference>
<dbReference type="Pfam" id="PF00026">
    <property type="entry name" value="Asp"/>
    <property type="match status" value="1"/>
</dbReference>
<dbReference type="CDD" id="cd05471">
    <property type="entry name" value="pepsin_like"/>
    <property type="match status" value="1"/>
</dbReference>
<dbReference type="OrthoDB" id="3359616at2759"/>
<dbReference type="InterPro" id="IPR001461">
    <property type="entry name" value="Aspartic_peptidase_A1"/>
</dbReference>
<dbReference type="PANTHER" id="PTHR47966">
    <property type="entry name" value="BETA-SITE APP-CLEAVING ENZYME, ISOFORM A-RELATED"/>
    <property type="match status" value="1"/>
</dbReference>
<dbReference type="InterPro" id="IPR021109">
    <property type="entry name" value="Peptidase_aspartic_dom_sf"/>
</dbReference>